<name>A0AAD3SWQ3_NEPGR</name>
<organism evidence="1 2">
    <name type="scientific">Nepenthes gracilis</name>
    <name type="common">Slender pitcher plant</name>
    <dbReference type="NCBI Taxonomy" id="150966"/>
    <lineage>
        <taxon>Eukaryota</taxon>
        <taxon>Viridiplantae</taxon>
        <taxon>Streptophyta</taxon>
        <taxon>Embryophyta</taxon>
        <taxon>Tracheophyta</taxon>
        <taxon>Spermatophyta</taxon>
        <taxon>Magnoliopsida</taxon>
        <taxon>eudicotyledons</taxon>
        <taxon>Gunneridae</taxon>
        <taxon>Pentapetalae</taxon>
        <taxon>Caryophyllales</taxon>
        <taxon>Nepenthaceae</taxon>
        <taxon>Nepenthes</taxon>
    </lineage>
</organism>
<proteinExistence type="predicted"/>
<dbReference type="AlphaFoldDB" id="A0AAD3SWQ3"/>
<evidence type="ECO:0000313" key="1">
    <source>
        <dbReference type="EMBL" id="GMH18520.1"/>
    </source>
</evidence>
<sequence length="167" mass="17809">MPWLTSLVRGQAEESVVALLIAMMLILLEMMRQRAVSNLSLRSLDDGISRMRGEHALASGANLRSGTRNDGQSALLLVAEPLVAAAVGASIGLLKLWNVWLNCDILLVQQVLNVPCPSLFGGESYHAVFTCCGPAGCTCCCRSSAFSLQLGVAVLMPTGCAERQLLY</sequence>
<dbReference type="Proteomes" id="UP001279734">
    <property type="component" value="Unassembled WGS sequence"/>
</dbReference>
<dbReference type="EMBL" id="BSYO01000019">
    <property type="protein sequence ID" value="GMH18520.1"/>
    <property type="molecule type" value="Genomic_DNA"/>
</dbReference>
<comment type="caution">
    <text evidence="1">The sequence shown here is derived from an EMBL/GenBank/DDBJ whole genome shotgun (WGS) entry which is preliminary data.</text>
</comment>
<evidence type="ECO:0000313" key="2">
    <source>
        <dbReference type="Proteomes" id="UP001279734"/>
    </source>
</evidence>
<accession>A0AAD3SWQ3</accession>
<protein>
    <submittedName>
        <fullName evidence="1">Uncharacterized protein</fullName>
    </submittedName>
</protein>
<reference evidence="1" key="1">
    <citation type="submission" date="2023-05" db="EMBL/GenBank/DDBJ databases">
        <title>Nepenthes gracilis genome sequencing.</title>
        <authorList>
            <person name="Fukushima K."/>
        </authorList>
    </citation>
    <scope>NUCLEOTIDE SEQUENCE</scope>
    <source>
        <strain evidence="1">SING2019-196</strain>
    </source>
</reference>
<keyword evidence="2" id="KW-1185">Reference proteome</keyword>
<gene>
    <name evidence="1" type="ORF">Nepgr_020361</name>
</gene>